<feature type="transmembrane region" description="Helical" evidence="2">
    <location>
        <begin position="176"/>
        <end position="193"/>
    </location>
</feature>
<proteinExistence type="predicted"/>
<dbReference type="InterPro" id="IPR016181">
    <property type="entry name" value="Acyl_CoA_acyltransferase"/>
</dbReference>
<dbReference type="AlphaFoldDB" id="A0AA39LB12"/>
<comment type="caution">
    <text evidence="4">The sequence shown here is derived from an EMBL/GenBank/DDBJ whole genome shotgun (WGS) entry which is preliminary data.</text>
</comment>
<protein>
    <recommendedName>
        <fullName evidence="3">N-acetyltransferase domain-containing protein</fullName>
    </recommendedName>
</protein>
<evidence type="ECO:0000256" key="2">
    <source>
        <dbReference type="SAM" id="Phobius"/>
    </source>
</evidence>
<dbReference type="GO" id="GO:0016747">
    <property type="term" value="F:acyltransferase activity, transferring groups other than amino-acyl groups"/>
    <property type="evidence" value="ECO:0007669"/>
    <property type="project" value="InterPro"/>
</dbReference>
<keyword evidence="2" id="KW-0812">Transmembrane</keyword>
<accession>A0AA39LB12</accession>
<sequence length="351" mass="38382">MERPHHHHMAAIRELDLSACHPHSIVDRISAVPGLRTSAAFLTFLHANLVIPPSALSSHASTPTFEPSTSFSSVPHPSSSAGLSAHNNHHSRMPPSSPLAAPPLVPLDDIPDLFLDTLDSDEEKDEGLHLISDAVAQMRQKAARAVLFHPLPLAGLASSLYLLYRLTSHDPSRLLFASSVLIISYLLAVRYLTQRYDHLATSIARSWLRPLPDSNFSEEDIVLGARYDGDTLVGALVLHLKPAVQVAGGHRRKGSRTQHLTLRGGTGVVRAWTTKLTHRGQGIGKELLAEAVRITKERCGKDAEVGFAKEHANSTMVLPNIFNGTFRRDEIRAAKALDAAVSEWEATKKRR</sequence>
<evidence type="ECO:0000256" key="1">
    <source>
        <dbReference type="SAM" id="MobiDB-lite"/>
    </source>
</evidence>
<keyword evidence="2" id="KW-0472">Membrane</keyword>
<keyword evidence="2" id="KW-1133">Transmembrane helix</keyword>
<dbReference type="EMBL" id="JAPDFR010000001">
    <property type="protein sequence ID" value="KAK0391186.1"/>
    <property type="molecule type" value="Genomic_DNA"/>
</dbReference>
<dbReference type="SUPFAM" id="SSF55729">
    <property type="entry name" value="Acyl-CoA N-acyltransferases (Nat)"/>
    <property type="match status" value="1"/>
</dbReference>
<feature type="domain" description="N-acetyltransferase" evidence="3">
    <location>
        <begin position="217"/>
        <end position="301"/>
    </location>
</feature>
<feature type="region of interest" description="Disordered" evidence="1">
    <location>
        <begin position="58"/>
        <end position="101"/>
    </location>
</feature>
<evidence type="ECO:0000259" key="3">
    <source>
        <dbReference type="Pfam" id="PF00583"/>
    </source>
</evidence>
<organism evidence="4 5">
    <name type="scientific">Sarocladium strictum</name>
    <name type="common">Black bundle disease fungus</name>
    <name type="synonym">Acremonium strictum</name>
    <dbReference type="NCBI Taxonomy" id="5046"/>
    <lineage>
        <taxon>Eukaryota</taxon>
        <taxon>Fungi</taxon>
        <taxon>Dikarya</taxon>
        <taxon>Ascomycota</taxon>
        <taxon>Pezizomycotina</taxon>
        <taxon>Sordariomycetes</taxon>
        <taxon>Hypocreomycetidae</taxon>
        <taxon>Hypocreales</taxon>
        <taxon>Sarocladiaceae</taxon>
        <taxon>Sarocladium</taxon>
    </lineage>
</organism>
<keyword evidence="5" id="KW-1185">Reference proteome</keyword>
<evidence type="ECO:0000313" key="4">
    <source>
        <dbReference type="EMBL" id="KAK0391186.1"/>
    </source>
</evidence>
<gene>
    <name evidence="4" type="ORF">NLU13_0687</name>
</gene>
<feature type="transmembrane region" description="Helical" evidence="2">
    <location>
        <begin position="146"/>
        <end position="164"/>
    </location>
</feature>
<dbReference type="Pfam" id="PF00583">
    <property type="entry name" value="Acetyltransf_1"/>
    <property type="match status" value="1"/>
</dbReference>
<feature type="compositionally biased region" description="Low complexity" evidence="1">
    <location>
        <begin position="61"/>
        <end position="84"/>
    </location>
</feature>
<dbReference type="InterPro" id="IPR000182">
    <property type="entry name" value="GNAT_dom"/>
</dbReference>
<name>A0AA39LB12_SARSR</name>
<dbReference type="Proteomes" id="UP001175261">
    <property type="component" value="Unassembled WGS sequence"/>
</dbReference>
<dbReference type="Gene3D" id="3.40.630.30">
    <property type="match status" value="1"/>
</dbReference>
<reference evidence="4" key="1">
    <citation type="submission" date="2022-10" db="EMBL/GenBank/DDBJ databases">
        <title>Determination and structural analysis of whole genome sequence of Sarocladium strictum F4-1.</title>
        <authorList>
            <person name="Hu L."/>
            <person name="Jiang Y."/>
        </authorList>
    </citation>
    <scope>NUCLEOTIDE SEQUENCE</scope>
    <source>
        <strain evidence="4">F4-1</strain>
    </source>
</reference>
<evidence type="ECO:0000313" key="5">
    <source>
        <dbReference type="Proteomes" id="UP001175261"/>
    </source>
</evidence>